<evidence type="ECO:0000313" key="2">
    <source>
        <dbReference type="EnsemblMetazoa" id="CJA42639.1"/>
    </source>
</evidence>
<protein>
    <submittedName>
        <fullName evidence="2">Uncharacterized protein</fullName>
    </submittedName>
</protein>
<sequence length="85" mass="9256">MDGRLNKTVGDEKPAKHDGNEGLVDHRFSFADCEELKKADTISPMTKTSGCQTDSSPPLYCNSCKAPPKKESKGRGRISTALSER</sequence>
<proteinExistence type="predicted"/>
<reference evidence="2" key="2">
    <citation type="submission" date="2022-06" db="UniProtKB">
        <authorList>
            <consortium name="EnsemblMetazoa"/>
        </authorList>
    </citation>
    <scope>IDENTIFICATION</scope>
    <source>
        <strain evidence="2">DF5081</strain>
    </source>
</reference>
<dbReference type="AlphaFoldDB" id="A0A8R1J1C5"/>
<dbReference type="EnsemblMetazoa" id="CJA42639.1">
    <property type="protein sequence ID" value="CJA42639.1"/>
    <property type="gene ID" value="WBGene00218487"/>
</dbReference>
<organism evidence="2 3">
    <name type="scientific">Caenorhabditis japonica</name>
    <dbReference type="NCBI Taxonomy" id="281687"/>
    <lineage>
        <taxon>Eukaryota</taxon>
        <taxon>Metazoa</taxon>
        <taxon>Ecdysozoa</taxon>
        <taxon>Nematoda</taxon>
        <taxon>Chromadorea</taxon>
        <taxon>Rhabditida</taxon>
        <taxon>Rhabditina</taxon>
        <taxon>Rhabditomorpha</taxon>
        <taxon>Rhabditoidea</taxon>
        <taxon>Rhabditidae</taxon>
        <taxon>Peloderinae</taxon>
        <taxon>Caenorhabditis</taxon>
    </lineage>
</organism>
<evidence type="ECO:0000313" key="3">
    <source>
        <dbReference type="Proteomes" id="UP000005237"/>
    </source>
</evidence>
<name>A0A8R1J1C5_CAEJA</name>
<evidence type="ECO:0000256" key="1">
    <source>
        <dbReference type="SAM" id="MobiDB-lite"/>
    </source>
</evidence>
<reference evidence="3" key="1">
    <citation type="submission" date="2010-08" db="EMBL/GenBank/DDBJ databases">
        <authorList>
            <consortium name="Caenorhabditis japonica Sequencing Consortium"/>
            <person name="Wilson R.K."/>
        </authorList>
    </citation>
    <scope>NUCLEOTIDE SEQUENCE [LARGE SCALE GENOMIC DNA]</scope>
    <source>
        <strain evidence="3">DF5081</strain>
    </source>
</reference>
<keyword evidence="3" id="KW-1185">Reference proteome</keyword>
<dbReference type="Proteomes" id="UP000005237">
    <property type="component" value="Unassembled WGS sequence"/>
</dbReference>
<feature type="region of interest" description="Disordered" evidence="1">
    <location>
        <begin position="1"/>
        <end position="23"/>
    </location>
</feature>
<accession>A0A8R1J1C5</accession>
<feature type="region of interest" description="Disordered" evidence="1">
    <location>
        <begin position="64"/>
        <end position="85"/>
    </location>
</feature>